<gene>
    <name evidence="2" type="ORF">C8F04DRAFT_1400124</name>
</gene>
<evidence type="ECO:0000256" key="1">
    <source>
        <dbReference type="SAM" id="MobiDB-lite"/>
    </source>
</evidence>
<evidence type="ECO:0000313" key="2">
    <source>
        <dbReference type="EMBL" id="KAJ7026260.1"/>
    </source>
</evidence>
<reference evidence="2" key="1">
    <citation type="submission" date="2023-03" db="EMBL/GenBank/DDBJ databases">
        <title>Massive genome expansion in bonnet fungi (Mycena s.s.) driven by repeated elements and novel gene families across ecological guilds.</title>
        <authorList>
            <consortium name="Lawrence Berkeley National Laboratory"/>
            <person name="Harder C.B."/>
            <person name="Miyauchi S."/>
            <person name="Viragh M."/>
            <person name="Kuo A."/>
            <person name="Thoen E."/>
            <person name="Andreopoulos B."/>
            <person name="Lu D."/>
            <person name="Skrede I."/>
            <person name="Drula E."/>
            <person name="Henrissat B."/>
            <person name="Morin E."/>
            <person name="Kohler A."/>
            <person name="Barry K."/>
            <person name="LaButti K."/>
            <person name="Morin E."/>
            <person name="Salamov A."/>
            <person name="Lipzen A."/>
            <person name="Mereny Z."/>
            <person name="Hegedus B."/>
            <person name="Baldrian P."/>
            <person name="Stursova M."/>
            <person name="Weitz H."/>
            <person name="Taylor A."/>
            <person name="Grigoriev I.V."/>
            <person name="Nagy L.G."/>
            <person name="Martin F."/>
            <person name="Kauserud H."/>
        </authorList>
    </citation>
    <scope>NUCLEOTIDE SEQUENCE</scope>
    <source>
        <strain evidence="2">CBHHK200</strain>
    </source>
</reference>
<evidence type="ECO:0000313" key="3">
    <source>
        <dbReference type="Proteomes" id="UP001218188"/>
    </source>
</evidence>
<organism evidence="2 3">
    <name type="scientific">Mycena alexandri</name>
    <dbReference type="NCBI Taxonomy" id="1745969"/>
    <lineage>
        <taxon>Eukaryota</taxon>
        <taxon>Fungi</taxon>
        <taxon>Dikarya</taxon>
        <taxon>Basidiomycota</taxon>
        <taxon>Agaricomycotina</taxon>
        <taxon>Agaricomycetes</taxon>
        <taxon>Agaricomycetidae</taxon>
        <taxon>Agaricales</taxon>
        <taxon>Marasmiineae</taxon>
        <taxon>Mycenaceae</taxon>
        <taxon>Mycena</taxon>
    </lineage>
</organism>
<proteinExistence type="predicted"/>
<feature type="region of interest" description="Disordered" evidence="1">
    <location>
        <begin position="1"/>
        <end position="56"/>
    </location>
</feature>
<dbReference type="AlphaFoldDB" id="A0AAD6SHJ8"/>
<feature type="compositionally biased region" description="Low complexity" evidence="1">
    <location>
        <begin position="42"/>
        <end position="56"/>
    </location>
</feature>
<accession>A0AAD6SHJ8</accession>
<dbReference type="EMBL" id="JARJCM010000141">
    <property type="protein sequence ID" value="KAJ7026260.1"/>
    <property type="molecule type" value="Genomic_DNA"/>
</dbReference>
<sequence>MPGTSANADASPRTLLNVSGSSGLYQPERQQLARAVRRRRLPSLSSYPAPGNSANANASPRALLNALGASGLPGLAGIVGGGLVGG</sequence>
<comment type="caution">
    <text evidence="2">The sequence shown here is derived from an EMBL/GenBank/DDBJ whole genome shotgun (WGS) entry which is preliminary data.</text>
</comment>
<name>A0AAD6SHJ8_9AGAR</name>
<feature type="compositionally biased region" description="Polar residues" evidence="1">
    <location>
        <begin position="1"/>
        <end position="24"/>
    </location>
</feature>
<dbReference type="Proteomes" id="UP001218188">
    <property type="component" value="Unassembled WGS sequence"/>
</dbReference>
<protein>
    <submittedName>
        <fullName evidence="2">Uncharacterized protein</fullName>
    </submittedName>
</protein>
<keyword evidence="3" id="KW-1185">Reference proteome</keyword>